<dbReference type="Proteomes" id="UP000265140">
    <property type="component" value="Chromosome 23"/>
</dbReference>
<keyword evidence="3" id="KW-1185">Reference proteome</keyword>
<feature type="region of interest" description="Disordered" evidence="1">
    <location>
        <begin position="180"/>
        <end position="243"/>
    </location>
</feature>
<dbReference type="Bgee" id="ENSELUG00000014771">
    <property type="expression patterns" value="Expressed in testis and 14 other cell types or tissues"/>
</dbReference>
<reference evidence="2" key="2">
    <citation type="submission" date="2020-02" db="EMBL/GenBank/DDBJ databases">
        <title>Esox lucius (northern pike) genome, fEsoLuc1, primary haplotype.</title>
        <authorList>
            <person name="Myers G."/>
            <person name="Karagic N."/>
            <person name="Meyer A."/>
            <person name="Pippel M."/>
            <person name="Reichard M."/>
            <person name="Winkler S."/>
            <person name="Tracey A."/>
            <person name="Sims Y."/>
            <person name="Howe K."/>
            <person name="Rhie A."/>
            <person name="Formenti G."/>
            <person name="Durbin R."/>
            <person name="Fedrigo O."/>
            <person name="Jarvis E.D."/>
        </authorList>
    </citation>
    <scope>NUCLEOTIDE SEQUENCE [LARGE SCALE GENOMIC DNA]</scope>
</reference>
<dbReference type="InterPro" id="IPR052679">
    <property type="entry name" value="Cell_Prolif_Regulator"/>
</dbReference>
<dbReference type="AlphaFoldDB" id="A0A3P8YFS2"/>
<dbReference type="PANTHER" id="PTHR35079:SF1">
    <property type="entry name" value="LUNG ADENOMA SUSCEPTIBILITY PROTEIN 2"/>
    <property type="match status" value="1"/>
</dbReference>
<dbReference type="Ensembl" id="ENSELUT00000039050.3">
    <property type="protein sequence ID" value="ENSELUP00000014755.2"/>
    <property type="gene ID" value="ENSELUG00000014771.3"/>
</dbReference>
<reference evidence="2" key="3">
    <citation type="submission" date="2025-08" db="UniProtKB">
        <authorList>
            <consortium name="Ensembl"/>
        </authorList>
    </citation>
    <scope>IDENTIFICATION</scope>
</reference>
<reference evidence="3" key="1">
    <citation type="journal article" date="2014" name="PLoS ONE">
        <title>The genome and linkage map of the northern pike (Esox lucius): conserved synteny revealed between the salmonid sister group and the Neoteleostei.</title>
        <authorList>
            <person name="Rondeau E.B."/>
            <person name="Minkley D.R."/>
            <person name="Leong J.S."/>
            <person name="Messmer A.M."/>
            <person name="Jantzen J.R."/>
            <person name="von Schalburg K.R."/>
            <person name="Lemon C."/>
            <person name="Bird N.H."/>
            <person name="Koop B.F."/>
        </authorList>
    </citation>
    <scope>NUCLEOTIDE SEQUENCE</scope>
</reference>
<reference evidence="2" key="4">
    <citation type="submission" date="2025-09" db="UniProtKB">
        <authorList>
            <consortium name="Ensembl"/>
        </authorList>
    </citation>
    <scope>IDENTIFICATION</scope>
</reference>
<dbReference type="GeneTree" id="ENSGT00390000008823"/>
<organism evidence="2 3">
    <name type="scientific">Esox lucius</name>
    <name type="common">Northern pike</name>
    <dbReference type="NCBI Taxonomy" id="8010"/>
    <lineage>
        <taxon>Eukaryota</taxon>
        <taxon>Metazoa</taxon>
        <taxon>Chordata</taxon>
        <taxon>Craniata</taxon>
        <taxon>Vertebrata</taxon>
        <taxon>Euteleostomi</taxon>
        <taxon>Actinopterygii</taxon>
        <taxon>Neopterygii</taxon>
        <taxon>Teleostei</taxon>
        <taxon>Protacanthopterygii</taxon>
        <taxon>Esociformes</taxon>
        <taxon>Esocidae</taxon>
        <taxon>Esox</taxon>
    </lineage>
</organism>
<evidence type="ECO:0008006" key="4">
    <source>
        <dbReference type="Google" id="ProtNLM"/>
    </source>
</evidence>
<accession>A0A3P8YFS2</accession>
<evidence type="ECO:0000313" key="3">
    <source>
        <dbReference type="Proteomes" id="UP000265140"/>
    </source>
</evidence>
<proteinExistence type="predicted"/>
<sequence length="616" mass="68814">MRTELLPVKMTLSSPESTVTSLLASSGHLRSSLCDRDLSLTGIRYRDRDYESATEALEAYIADFDRNQHTSESFIGRLQLQKCPTQPRTGFKNKDVLKESLTERELDFLDLPVGSSRCGQPDRLSLTTDDLLVLPCDGSLPVTRTSAFLVRSGSYPQSPWQPKPNCGFDIKSCQHYSHHELLRDSQGGPGRTQKLESSNGLRSSVPRVKGSHRPHPDLYYRNPAGRHDRGPPLPDSSPHHDYPRWLTRQKSTMDFSGITSIPDIKYPAWLQEADDISSFGPTQKTNLCRSQPHTLPPQAPPHSPRLPSWLNELEASYEELQEGQTDRDGGHFELARGSEDDRQHFFKKADHRTLRELRLQFAEQLAIEAEEERSTDFDNLCRSTNIQRVLKNQPFGLQCRPSSSLMGCKTMLFSTDDKMESLILKGEKAMTSPSLGLTSLRQKDTGGSPCGSEYALEADRSWDNPTVTNSPVPVGGAEDPQIYTVPLQDRKEAASRSCSSGYSSRKHPGPVEALKHMLFSLQALEQRVTPENSSTQQEVILEGSSTPYKTLVSDNCSKPQAESSLDDTNMLMKMTEAQVEDYETSPGGQSLQRALHHLVRLKTLVEDSGKKAQSQE</sequence>
<evidence type="ECO:0000313" key="2">
    <source>
        <dbReference type="Ensembl" id="ENSELUP00000014755.2"/>
    </source>
</evidence>
<dbReference type="PANTHER" id="PTHR35079">
    <property type="entry name" value="LUNG ADENOMA SUSCEPTIBILITY PROTEIN 2"/>
    <property type="match status" value="1"/>
</dbReference>
<evidence type="ECO:0000256" key="1">
    <source>
        <dbReference type="SAM" id="MobiDB-lite"/>
    </source>
</evidence>
<dbReference type="STRING" id="8010.ENSELUP00000014755"/>
<name>A0A3P8YFS2_ESOLU</name>
<dbReference type="OMA" id="HRTRKKN"/>
<dbReference type="InParanoid" id="A0A3P8YFS2"/>
<protein>
    <recommendedName>
        <fullName evidence="4">Lung adenoma susceptibility protein 2</fullName>
    </recommendedName>
</protein>